<organism evidence="2 3">
    <name type="scientific">Schleiferilactobacillus shenzhenensis LY-73</name>
    <dbReference type="NCBI Taxonomy" id="1231336"/>
    <lineage>
        <taxon>Bacteria</taxon>
        <taxon>Bacillati</taxon>
        <taxon>Bacillota</taxon>
        <taxon>Bacilli</taxon>
        <taxon>Lactobacillales</taxon>
        <taxon>Lactobacillaceae</taxon>
        <taxon>Schleiferilactobacillus</taxon>
    </lineage>
</organism>
<evidence type="ECO:0000313" key="2">
    <source>
        <dbReference type="EMBL" id="ERL65718.1"/>
    </source>
</evidence>
<keyword evidence="1" id="KW-0812">Transmembrane</keyword>
<feature type="transmembrane region" description="Helical" evidence="1">
    <location>
        <begin position="7"/>
        <end position="25"/>
    </location>
</feature>
<sequence>MLRKTWRTDVVPAVLILVSLFLVYVPQPGAWFEYVLGVIIGTCVLWLGWVLWQRPDGRLNLWLGCAALAVVAAFLVIYQQAAALPRWQASTHRSLWLYVYFLYAALREWLIVVANARAKEK</sequence>
<evidence type="ECO:0000313" key="3">
    <source>
        <dbReference type="Proteomes" id="UP000030647"/>
    </source>
</evidence>
<keyword evidence="1" id="KW-1133">Transmembrane helix</keyword>
<evidence type="ECO:0000256" key="1">
    <source>
        <dbReference type="SAM" id="Phobius"/>
    </source>
</evidence>
<keyword evidence="1" id="KW-0472">Membrane</keyword>
<gene>
    <name evidence="2" type="ORF">L248_2404</name>
</gene>
<feature type="transmembrane region" description="Helical" evidence="1">
    <location>
        <begin position="98"/>
        <end position="116"/>
    </location>
</feature>
<proteinExistence type="predicted"/>
<accession>U4TV21</accession>
<reference evidence="3" key="1">
    <citation type="journal article" date="2013" name="Genome Announc.">
        <title>Whole-Genome Sequencing of Lactobacillus shenzhenensis Strain LY-73T.</title>
        <authorList>
            <person name="Lin Z."/>
            <person name="Liu Z."/>
            <person name="Yang R."/>
            <person name="Zou Y."/>
            <person name="Wan D."/>
            <person name="Chen J."/>
            <person name="Guo M."/>
            <person name="Zhao J."/>
            <person name="Fang C."/>
            <person name="Yang R."/>
            <person name="Liu F."/>
        </authorList>
    </citation>
    <scope>NUCLEOTIDE SEQUENCE [LARGE SCALE GENOMIC DNA]</scope>
    <source>
        <strain evidence="3">LY-73</strain>
    </source>
</reference>
<dbReference type="OrthoDB" id="7173339at2"/>
<keyword evidence="3" id="KW-1185">Reference proteome</keyword>
<dbReference type="Proteomes" id="UP000030647">
    <property type="component" value="Unassembled WGS sequence"/>
</dbReference>
<feature type="transmembrane region" description="Helical" evidence="1">
    <location>
        <begin position="31"/>
        <end position="52"/>
    </location>
</feature>
<protein>
    <submittedName>
        <fullName evidence="2">Uncharacterized protein</fullName>
    </submittedName>
</protein>
<dbReference type="RefSeq" id="WP_022529070.1">
    <property type="nucleotide sequence ID" value="NZ_KI271585.1"/>
</dbReference>
<feature type="transmembrane region" description="Helical" evidence="1">
    <location>
        <begin position="59"/>
        <end position="78"/>
    </location>
</feature>
<dbReference type="HOGENOM" id="CLU_2035132_0_0_9"/>
<dbReference type="EMBL" id="KI271585">
    <property type="protein sequence ID" value="ERL65718.1"/>
    <property type="molecule type" value="Genomic_DNA"/>
</dbReference>
<name>U4TV21_9LACO</name>
<dbReference type="STRING" id="1231336.L248_2404"/>
<dbReference type="AlphaFoldDB" id="U4TV21"/>